<evidence type="ECO:0000313" key="3">
    <source>
        <dbReference type="Proteomes" id="UP000029095"/>
    </source>
</evidence>
<comment type="caution">
    <text evidence="2">The sequence shown here is derived from an EMBL/GenBank/DDBJ whole genome shotgun (WGS) entry which is preliminary data.</text>
</comment>
<evidence type="ECO:0000313" key="2">
    <source>
        <dbReference type="EMBL" id="KFG74622.1"/>
    </source>
</evidence>
<evidence type="ECO:0000256" key="1">
    <source>
        <dbReference type="SAM" id="MobiDB-lite"/>
    </source>
</evidence>
<feature type="compositionally biased region" description="Gly residues" evidence="1">
    <location>
        <begin position="19"/>
        <end position="28"/>
    </location>
</feature>
<feature type="region of interest" description="Disordered" evidence="1">
    <location>
        <begin position="75"/>
        <end position="95"/>
    </location>
</feature>
<name>A0A086N0F4_9ACTN</name>
<keyword evidence="3" id="KW-1185">Reference proteome</keyword>
<dbReference type="HOGENOM" id="CLU_841780_0_0_11"/>
<reference evidence="2 3" key="1">
    <citation type="submission" date="2014-05" db="EMBL/GenBank/DDBJ databases">
        <title>Complete genome sequence of the Streptomyces mutabilis TRM45540.</title>
        <authorList>
            <person name="Luo X."/>
            <person name="Zhang L."/>
        </authorList>
    </citation>
    <scope>NUCLEOTIDE SEQUENCE [LARGE SCALE GENOMIC DNA]</scope>
    <source>
        <strain evidence="2 3">TRM45540</strain>
    </source>
</reference>
<accession>A0A086N0F4</accession>
<dbReference type="Proteomes" id="UP000029095">
    <property type="component" value="Unassembled WGS sequence"/>
</dbReference>
<dbReference type="EMBL" id="JNFQ01000002">
    <property type="protein sequence ID" value="KFG74622.1"/>
    <property type="molecule type" value="Genomic_DNA"/>
</dbReference>
<organism evidence="2 3">
    <name type="scientific">Streptomyces mutabilis</name>
    <dbReference type="NCBI Taxonomy" id="67332"/>
    <lineage>
        <taxon>Bacteria</taxon>
        <taxon>Bacillati</taxon>
        <taxon>Actinomycetota</taxon>
        <taxon>Actinomycetes</taxon>
        <taxon>Kitasatosporales</taxon>
        <taxon>Streptomycetaceae</taxon>
        <taxon>Streptomyces</taxon>
    </lineage>
</organism>
<feature type="compositionally biased region" description="Low complexity" evidence="1">
    <location>
        <begin position="9"/>
        <end position="18"/>
    </location>
</feature>
<feature type="compositionally biased region" description="Basic and acidic residues" evidence="1">
    <location>
        <begin position="75"/>
        <end position="84"/>
    </location>
</feature>
<protein>
    <submittedName>
        <fullName evidence="2">Uncharacterized protein</fullName>
    </submittedName>
</protein>
<proteinExistence type="predicted"/>
<feature type="region of interest" description="Disordered" evidence="1">
    <location>
        <begin position="1"/>
        <end position="33"/>
    </location>
</feature>
<dbReference type="AlphaFoldDB" id="A0A086N0F4"/>
<sequence>MWGTGTGAGAAVVGRGARPSGGGVGRVGTPGKDAEGVGTGAGGIGAVARWTGVVVGGVGAGRGLLSAGAVVRGAPRGERRRPVGREAGAGAGSAGVAGWGDAGEAGAGRAPAGWEVGAPRPARGAAVLRWTGGTARGVPGRGVELGWGGRTASVLVLVLVLVPVSVPRSVPAECRVVAVSVPGRAMGREAPSVAPGSDGRAGAGVAPGVAVRSVERCTGGAADGPVGGCGAVVRGVAVRRWTGGVVAAASRERFAGGGAEDGRGPVMPWTFCGEVGAVVGVVVPGRPLSAGSAGGRPVVTGVDGSGAGVPRGTARRTGGRGLPGAALPAP</sequence>
<feature type="region of interest" description="Disordered" evidence="1">
    <location>
        <begin position="289"/>
        <end position="330"/>
    </location>
</feature>
<gene>
    <name evidence="2" type="ORF">FM21_28255</name>
</gene>